<gene>
    <name evidence="2" type="ORF">BSTOLATCC_MIC65267</name>
</gene>
<organism evidence="2 3">
    <name type="scientific">Blepharisma stoltei</name>
    <dbReference type="NCBI Taxonomy" id="1481888"/>
    <lineage>
        <taxon>Eukaryota</taxon>
        <taxon>Sar</taxon>
        <taxon>Alveolata</taxon>
        <taxon>Ciliophora</taxon>
        <taxon>Postciliodesmatophora</taxon>
        <taxon>Heterotrichea</taxon>
        <taxon>Heterotrichida</taxon>
        <taxon>Blepharismidae</taxon>
        <taxon>Blepharisma</taxon>
    </lineage>
</organism>
<evidence type="ECO:0000256" key="1">
    <source>
        <dbReference type="SAM" id="Phobius"/>
    </source>
</evidence>
<accession>A0AAU9KP98</accession>
<keyword evidence="3" id="KW-1185">Reference proteome</keyword>
<evidence type="ECO:0000313" key="3">
    <source>
        <dbReference type="Proteomes" id="UP001162131"/>
    </source>
</evidence>
<dbReference type="EMBL" id="CAJZBQ010000063">
    <property type="protein sequence ID" value="CAG9335956.1"/>
    <property type="molecule type" value="Genomic_DNA"/>
</dbReference>
<reference evidence="2" key="1">
    <citation type="submission" date="2021-09" db="EMBL/GenBank/DDBJ databases">
        <authorList>
            <consortium name="AG Swart"/>
            <person name="Singh M."/>
            <person name="Singh A."/>
            <person name="Seah K."/>
            <person name="Emmerich C."/>
        </authorList>
    </citation>
    <scope>NUCLEOTIDE SEQUENCE</scope>
    <source>
        <strain evidence="2">ATCC30299</strain>
    </source>
</reference>
<dbReference type="Proteomes" id="UP001162131">
    <property type="component" value="Unassembled WGS sequence"/>
</dbReference>
<dbReference type="AlphaFoldDB" id="A0AAU9KP98"/>
<proteinExistence type="predicted"/>
<keyword evidence="1" id="KW-0472">Membrane</keyword>
<protein>
    <submittedName>
        <fullName evidence="2">Uncharacterized protein</fullName>
    </submittedName>
</protein>
<comment type="caution">
    <text evidence="2">The sequence shown here is derived from an EMBL/GenBank/DDBJ whole genome shotgun (WGS) entry which is preliminary data.</text>
</comment>
<sequence>MLLSPYFFDLGSTALDAMDCVIMLFVLSLMIVQSAGLLLNSLKELYSLIKRNFGRDLRPNPVKLSKSTKRIDLNNLNDFFEDKTPTNMGENIQFAHTVTPSQDLR</sequence>
<keyword evidence="1" id="KW-0812">Transmembrane</keyword>
<feature type="transmembrane region" description="Helical" evidence="1">
    <location>
        <begin position="20"/>
        <end position="42"/>
    </location>
</feature>
<keyword evidence="1" id="KW-1133">Transmembrane helix</keyword>
<evidence type="ECO:0000313" key="2">
    <source>
        <dbReference type="EMBL" id="CAG9335956.1"/>
    </source>
</evidence>
<name>A0AAU9KP98_9CILI</name>